<reference evidence="3" key="1">
    <citation type="submission" date="2024-01" db="EMBL/GenBank/DDBJ databases">
        <title>Bank of Algae and Cyanobacteria of the Azores (BACA) strain genomes.</title>
        <authorList>
            <person name="Luz R."/>
            <person name="Cordeiro R."/>
            <person name="Fonseca A."/>
            <person name="Goncalves V."/>
        </authorList>
    </citation>
    <scope>NUCLEOTIDE SEQUENCE</scope>
    <source>
        <strain evidence="3">BACA0141</strain>
    </source>
</reference>
<organism evidence="3 4">
    <name type="scientific">Tumidithrix elongata BACA0141</name>
    <dbReference type="NCBI Taxonomy" id="2716417"/>
    <lineage>
        <taxon>Bacteria</taxon>
        <taxon>Bacillati</taxon>
        <taxon>Cyanobacteriota</taxon>
        <taxon>Cyanophyceae</taxon>
        <taxon>Pseudanabaenales</taxon>
        <taxon>Pseudanabaenaceae</taxon>
        <taxon>Tumidithrix</taxon>
        <taxon>Tumidithrix elongata</taxon>
    </lineage>
</organism>
<keyword evidence="1" id="KW-0042">Antenna complex</keyword>
<dbReference type="SUPFAM" id="SSF48371">
    <property type="entry name" value="ARM repeat"/>
    <property type="match status" value="1"/>
</dbReference>
<gene>
    <name evidence="3" type="ORF">V2H45_19965</name>
</gene>
<evidence type="ECO:0000256" key="1">
    <source>
        <dbReference type="ARBA" id="ARBA00022549"/>
    </source>
</evidence>
<sequence>MSEDQSQQSAVALTPESAIASLRSPDLSQRYYAAWWLGKMRVREAVDALIVALEDNDDRTDLGGYPLRRIAARALGKLGNPSAIPALLKSLSCEDFYVREAAAQAIEAIAASSPESFNAAQVCTATLTRLLQSKVIDSVKLEQPYEAILEALGRLKAVSSQTAVEPYLQHRLPRIRFAAARAMYGLTGASEYAELLVKGLEDPDINLRQAVLTDLGEIGYLPAVEAIAQCQTENSFKLFALKSILDMHLPKAQFDLSLTEPLQQVMLYMDDLL</sequence>
<name>A0AAW9Q547_9CYAN</name>
<dbReference type="Pfam" id="PF13646">
    <property type="entry name" value="HEAT_2"/>
    <property type="match status" value="1"/>
</dbReference>
<protein>
    <submittedName>
        <fullName evidence="3">HEAT repeat domain-containing protein</fullName>
    </submittedName>
</protein>
<dbReference type="PANTHER" id="PTHR12697">
    <property type="entry name" value="PBS LYASE HEAT-LIKE PROTEIN"/>
    <property type="match status" value="1"/>
</dbReference>
<proteinExistence type="predicted"/>
<dbReference type="SMART" id="SM00567">
    <property type="entry name" value="EZ_HEAT"/>
    <property type="match status" value="6"/>
</dbReference>
<dbReference type="GO" id="GO:0016491">
    <property type="term" value="F:oxidoreductase activity"/>
    <property type="evidence" value="ECO:0007669"/>
    <property type="project" value="TreeGrafter"/>
</dbReference>
<dbReference type="PANTHER" id="PTHR12697:SF5">
    <property type="entry name" value="DEOXYHYPUSINE HYDROXYLASE"/>
    <property type="match status" value="1"/>
</dbReference>
<keyword evidence="4" id="KW-1185">Reference proteome</keyword>
<dbReference type="AlphaFoldDB" id="A0AAW9Q547"/>
<dbReference type="Gene3D" id="1.25.10.10">
    <property type="entry name" value="Leucine-rich Repeat Variant"/>
    <property type="match status" value="3"/>
</dbReference>
<dbReference type="EMBL" id="JAZBJZ010000107">
    <property type="protein sequence ID" value="MEE3719024.1"/>
    <property type="molecule type" value="Genomic_DNA"/>
</dbReference>
<evidence type="ECO:0000256" key="2">
    <source>
        <dbReference type="ARBA" id="ARBA00022738"/>
    </source>
</evidence>
<accession>A0AAW9Q547</accession>
<keyword evidence="2" id="KW-0605">Phycobilisome</keyword>
<comment type="caution">
    <text evidence="3">The sequence shown here is derived from an EMBL/GenBank/DDBJ whole genome shotgun (WGS) entry which is preliminary data.</text>
</comment>
<dbReference type="InterPro" id="IPR011989">
    <property type="entry name" value="ARM-like"/>
</dbReference>
<evidence type="ECO:0000313" key="3">
    <source>
        <dbReference type="EMBL" id="MEE3719024.1"/>
    </source>
</evidence>
<evidence type="ECO:0000313" key="4">
    <source>
        <dbReference type="Proteomes" id="UP001333818"/>
    </source>
</evidence>
<dbReference type="InterPro" id="IPR004155">
    <property type="entry name" value="PBS_lyase_HEAT"/>
</dbReference>
<dbReference type="RefSeq" id="WP_330485460.1">
    <property type="nucleotide sequence ID" value="NZ_JAZBJZ010000107.1"/>
</dbReference>
<dbReference type="InterPro" id="IPR016024">
    <property type="entry name" value="ARM-type_fold"/>
</dbReference>
<dbReference type="Proteomes" id="UP001333818">
    <property type="component" value="Unassembled WGS sequence"/>
</dbReference>
<dbReference type="GO" id="GO:0030089">
    <property type="term" value="C:phycobilisome"/>
    <property type="evidence" value="ECO:0007669"/>
    <property type="project" value="UniProtKB-KW"/>
</dbReference>